<name>A0A0V0R4U3_PSEPJ</name>
<organism evidence="2 3">
    <name type="scientific">Pseudocohnilembus persalinus</name>
    <name type="common">Ciliate</name>
    <dbReference type="NCBI Taxonomy" id="266149"/>
    <lineage>
        <taxon>Eukaryota</taxon>
        <taxon>Sar</taxon>
        <taxon>Alveolata</taxon>
        <taxon>Ciliophora</taxon>
        <taxon>Intramacronucleata</taxon>
        <taxon>Oligohymenophorea</taxon>
        <taxon>Scuticociliatia</taxon>
        <taxon>Philasterida</taxon>
        <taxon>Pseudocohnilembidae</taxon>
        <taxon>Pseudocohnilembus</taxon>
    </lineage>
</organism>
<comment type="caution">
    <text evidence="2">The sequence shown here is derived from an EMBL/GenBank/DDBJ whole genome shotgun (WGS) entry which is preliminary data.</text>
</comment>
<accession>A0A0V0R4U3</accession>
<dbReference type="EMBL" id="LDAU01000051">
    <property type="protein sequence ID" value="KRX09376.1"/>
    <property type="molecule type" value="Genomic_DNA"/>
</dbReference>
<feature type="compositionally biased region" description="Acidic residues" evidence="1">
    <location>
        <begin position="157"/>
        <end position="170"/>
    </location>
</feature>
<gene>
    <name evidence="2" type="ORF">PPERSA_04682</name>
</gene>
<dbReference type="InParanoid" id="A0A0V0R4U3"/>
<dbReference type="Proteomes" id="UP000054937">
    <property type="component" value="Unassembled WGS sequence"/>
</dbReference>
<evidence type="ECO:0000313" key="3">
    <source>
        <dbReference type="Proteomes" id="UP000054937"/>
    </source>
</evidence>
<dbReference type="AlphaFoldDB" id="A0A0V0R4U3"/>
<evidence type="ECO:0000313" key="2">
    <source>
        <dbReference type="EMBL" id="KRX09376.1"/>
    </source>
</evidence>
<keyword evidence="3" id="KW-1185">Reference proteome</keyword>
<proteinExistence type="predicted"/>
<feature type="region of interest" description="Disordered" evidence="1">
    <location>
        <begin position="145"/>
        <end position="181"/>
    </location>
</feature>
<reference evidence="2 3" key="1">
    <citation type="journal article" date="2015" name="Sci. Rep.">
        <title>Genome of the facultative scuticociliatosis pathogen Pseudocohnilembus persalinus provides insight into its virulence through horizontal gene transfer.</title>
        <authorList>
            <person name="Xiong J."/>
            <person name="Wang G."/>
            <person name="Cheng J."/>
            <person name="Tian M."/>
            <person name="Pan X."/>
            <person name="Warren A."/>
            <person name="Jiang C."/>
            <person name="Yuan D."/>
            <person name="Miao W."/>
        </authorList>
    </citation>
    <scope>NUCLEOTIDE SEQUENCE [LARGE SCALE GENOMIC DNA]</scope>
    <source>
        <strain evidence="2">36N120E</strain>
    </source>
</reference>
<protein>
    <submittedName>
        <fullName evidence="2">Uncharacterized protein</fullName>
    </submittedName>
</protein>
<sequence>MESLQESKSQDEVMYKKEWLTQKYIKLNSGLVIQWKYEMQEQETFTQVLADQFIEIKQVVQDKSYQFYDYLKNTISQSISGAQNKNPQLDQQKHQEMINQLKIDEEQMESQFNFKDSVIKIQKQGKQQDQKNTQNLDFHPEIQKLMPYPNNLNFSDSESDYEQNNEDEDQEKISKKQKDSEDDIQIYELNCNNTNIQPEKSQKNKQSLKDKIFKQKQYQEDVDEQIKLLQNQDLGLGQEFQSMVRQYEYEFPSVGKLEDIQVNWIQILHQRKKEAYELNLKIFKTYLRIKSSENCVKSIEINQQQQKRQIEYIDQLIQQPESEIKIKQAQKTLRQLQVKETEIQKNTIQDCTQIIQRVNLEKNPIVHSFINYLQIYSQKLPQIKYQKIK</sequence>
<evidence type="ECO:0000256" key="1">
    <source>
        <dbReference type="SAM" id="MobiDB-lite"/>
    </source>
</evidence>